<gene>
    <name evidence="1" type="ORF">H4W26_000197</name>
</gene>
<keyword evidence="2" id="KW-1185">Reference proteome</keyword>
<sequence>MEQQPAGLSYRELSSFNALRRTAESWGRAELVDHANVAHTGRANLWAREDRLPWSPEDVIVAGLAGSVGLVSVALDSHADQALREGLYWLKSTPWLRQWEADAARLPIDYTGRYFGGPAHRVRSAGHDIARFPSALMQIRDGTFTGIRWENKVKIVEHITTTPRGNPFARADDPLEAAALLLKHWAADVVTPMSLPLPGWTLLYEMPHRELRKFAHEAYSGMAPGEGLNIRSGLLTPSLGSLAVELIIRTHIHLQSLAETGTPTLRPAMRAKLTEMLLAGQGLIGAASLTKAAAMTVAQAPLALGHINVPALIRTGTLAIELQRIRRERLEAGPPTWSELAAIQFQEMSLEELSLLEELLSSAAPAH</sequence>
<dbReference type="Proteomes" id="UP000636579">
    <property type="component" value="Unassembled WGS sequence"/>
</dbReference>
<evidence type="ECO:0000313" key="2">
    <source>
        <dbReference type="Proteomes" id="UP000636579"/>
    </source>
</evidence>
<evidence type="ECO:0000313" key="1">
    <source>
        <dbReference type="EMBL" id="MBE1513442.1"/>
    </source>
</evidence>
<comment type="caution">
    <text evidence="1">The sequence shown here is derived from an EMBL/GenBank/DDBJ whole genome shotgun (WGS) entry which is preliminary data.</text>
</comment>
<dbReference type="EMBL" id="JADBEE010000001">
    <property type="protein sequence ID" value="MBE1513442.1"/>
    <property type="molecule type" value="Genomic_DNA"/>
</dbReference>
<name>A0ABR9J367_9MICC</name>
<protein>
    <submittedName>
        <fullName evidence="1">Uncharacterized protein</fullName>
    </submittedName>
</protein>
<organism evidence="1 2">
    <name type="scientific">Nesterenkonia halotolerans</name>
    <dbReference type="NCBI Taxonomy" id="225325"/>
    <lineage>
        <taxon>Bacteria</taxon>
        <taxon>Bacillati</taxon>
        <taxon>Actinomycetota</taxon>
        <taxon>Actinomycetes</taxon>
        <taxon>Micrococcales</taxon>
        <taxon>Micrococcaceae</taxon>
        <taxon>Nesterenkonia</taxon>
    </lineage>
</organism>
<accession>A0ABR9J367</accession>
<proteinExistence type="predicted"/>
<dbReference type="RefSeq" id="WP_192590334.1">
    <property type="nucleotide sequence ID" value="NZ_JADBEE010000001.1"/>
</dbReference>
<reference evidence="1 2" key="1">
    <citation type="submission" date="2020-10" db="EMBL/GenBank/DDBJ databases">
        <title>Sequencing the genomes of 1000 actinobacteria strains.</title>
        <authorList>
            <person name="Klenk H.-P."/>
        </authorList>
    </citation>
    <scope>NUCLEOTIDE SEQUENCE [LARGE SCALE GENOMIC DNA]</scope>
    <source>
        <strain evidence="1 2">DSM 15474</strain>
    </source>
</reference>